<evidence type="ECO:0000256" key="2">
    <source>
        <dbReference type="ARBA" id="ARBA00022553"/>
    </source>
</evidence>
<evidence type="ECO:0000313" key="5">
    <source>
        <dbReference type="Proteomes" id="UP001056079"/>
    </source>
</evidence>
<dbReference type="RefSeq" id="WP_006126472.1">
    <property type="nucleotide sequence ID" value="NZ_CP098609.1"/>
</dbReference>
<protein>
    <submittedName>
        <fullName evidence="4">Phosphopantetheine-binding protein</fullName>
    </submittedName>
</protein>
<evidence type="ECO:0000313" key="4">
    <source>
        <dbReference type="EMBL" id="USC48025.1"/>
    </source>
</evidence>
<dbReference type="InterPro" id="IPR036736">
    <property type="entry name" value="ACP-like_sf"/>
</dbReference>
<name>A0ABY4UUN5_STRFL</name>
<feature type="domain" description="Carrier" evidence="3">
    <location>
        <begin position="3"/>
        <end position="81"/>
    </location>
</feature>
<dbReference type="EMBL" id="CP098609">
    <property type="protein sequence ID" value="USC48025.1"/>
    <property type="molecule type" value="Genomic_DNA"/>
</dbReference>
<sequence length="86" mass="9449">MNALWSDEFETVLRTHLPLLAQEEEVDPDAALARLGLDSLGTVGLLVELEETFAIVIPDESLNAETFATPRSLWGTVDQLAKAQVR</sequence>
<dbReference type="Pfam" id="PF00550">
    <property type="entry name" value="PP-binding"/>
    <property type="match status" value="1"/>
</dbReference>
<dbReference type="PROSITE" id="PS00012">
    <property type="entry name" value="PHOSPHOPANTETHEINE"/>
    <property type="match status" value="1"/>
</dbReference>
<dbReference type="SUPFAM" id="SSF47336">
    <property type="entry name" value="ACP-like"/>
    <property type="match status" value="1"/>
</dbReference>
<keyword evidence="1" id="KW-0596">Phosphopantetheine</keyword>
<evidence type="ECO:0000256" key="1">
    <source>
        <dbReference type="ARBA" id="ARBA00022450"/>
    </source>
</evidence>
<keyword evidence="5" id="KW-1185">Reference proteome</keyword>
<dbReference type="PROSITE" id="PS50075">
    <property type="entry name" value="CARRIER"/>
    <property type="match status" value="1"/>
</dbReference>
<keyword evidence="2" id="KW-0597">Phosphoprotein</keyword>
<proteinExistence type="predicted"/>
<dbReference type="InterPro" id="IPR009081">
    <property type="entry name" value="PP-bd_ACP"/>
</dbReference>
<evidence type="ECO:0000259" key="3">
    <source>
        <dbReference type="PROSITE" id="PS50075"/>
    </source>
</evidence>
<dbReference type="InterPro" id="IPR006162">
    <property type="entry name" value="Ppantetheine_attach_site"/>
</dbReference>
<reference evidence="4" key="1">
    <citation type="submission" date="2021-08" db="EMBL/GenBank/DDBJ databases">
        <title>DNA methylation of m4C regulates biosynthesis of daptomycin in Streptomyces roseosporus L30.</title>
        <authorList>
            <person name="Fang J.-L."/>
        </authorList>
    </citation>
    <scope>NUCLEOTIDE SEQUENCE</scope>
    <source>
        <strain evidence="4">L30</strain>
    </source>
</reference>
<dbReference type="Proteomes" id="UP001056079">
    <property type="component" value="Chromosome"/>
</dbReference>
<accession>A0ABY4UUN5</accession>
<dbReference type="Gene3D" id="1.10.1200.10">
    <property type="entry name" value="ACP-like"/>
    <property type="match status" value="1"/>
</dbReference>
<organism evidence="4 5">
    <name type="scientific">Streptomyces filamentosus</name>
    <name type="common">Streptomyces roseosporus</name>
    <dbReference type="NCBI Taxonomy" id="67294"/>
    <lineage>
        <taxon>Bacteria</taxon>
        <taxon>Bacillati</taxon>
        <taxon>Actinomycetota</taxon>
        <taxon>Actinomycetes</taxon>
        <taxon>Kitasatosporales</taxon>
        <taxon>Streptomycetaceae</taxon>
        <taxon>Streptomyces</taxon>
    </lineage>
</organism>
<gene>
    <name evidence="4" type="ORF">K7395_15355</name>
</gene>